<gene>
    <name evidence="2" type="ORF">9AX2_37</name>
</gene>
<evidence type="ECO:0000256" key="1">
    <source>
        <dbReference type="SAM" id="Coils"/>
    </source>
</evidence>
<dbReference type="EMBL" id="MF417893">
    <property type="protein sequence ID" value="ASN69623.1"/>
    <property type="molecule type" value="Genomic_DNA"/>
</dbReference>
<sequence>MGTENRVLPEHLMMASKLEKERKECIQNRQLLYKQMEQANRNGDKIAYVELHDLYQKQNSRDLEISKELSAMYFKKIKNDSSKERKQVLEVADRLEEVGGRKEVVDSIRRNS</sequence>
<keyword evidence="1" id="KW-0175">Coiled coil</keyword>
<proteinExistence type="predicted"/>
<name>A0A2H4J6H7_9CAUD</name>
<feature type="coiled-coil region" evidence="1">
    <location>
        <begin position="15"/>
        <end position="42"/>
    </location>
</feature>
<organism evidence="2">
    <name type="scientific">uncultured Caudovirales phage</name>
    <dbReference type="NCBI Taxonomy" id="2100421"/>
    <lineage>
        <taxon>Viruses</taxon>
        <taxon>Duplodnaviria</taxon>
        <taxon>Heunggongvirae</taxon>
        <taxon>Uroviricota</taxon>
        <taxon>Caudoviricetes</taxon>
        <taxon>Peduoviridae</taxon>
        <taxon>Maltschvirus</taxon>
        <taxon>Maltschvirus maltsch</taxon>
    </lineage>
</organism>
<evidence type="ECO:0000313" key="2">
    <source>
        <dbReference type="EMBL" id="ASN69623.1"/>
    </source>
</evidence>
<accession>A0A2H4J6H7</accession>
<protein>
    <submittedName>
        <fullName evidence="2">Uncharacterized protein</fullName>
    </submittedName>
</protein>
<reference evidence="2" key="1">
    <citation type="submission" date="2017-06" db="EMBL/GenBank/DDBJ databases">
        <title>Novel phages from South African skin metaviromes.</title>
        <authorList>
            <person name="van Zyl L.J."/>
            <person name="Abrahams Y."/>
            <person name="Stander E.A."/>
            <person name="Kirby B.M."/>
            <person name="Clavaud C."/>
            <person name="Farcet C."/>
            <person name="Breton L."/>
            <person name="Trindade M.I."/>
        </authorList>
    </citation>
    <scope>NUCLEOTIDE SEQUENCE</scope>
</reference>